<dbReference type="AlphaFoldDB" id="A0A834XF95"/>
<keyword evidence="2" id="KW-1185">Reference proteome</keyword>
<dbReference type="Proteomes" id="UP000634136">
    <property type="component" value="Unassembled WGS sequence"/>
</dbReference>
<reference evidence="1" key="1">
    <citation type="submission" date="2020-09" db="EMBL/GenBank/DDBJ databases">
        <title>Genome-Enabled Discovery of Anthraquinone Biosynthesis in Senna tora.</title>
        <authorList>
            <person name="Kang S.-H."/>
            <person name="Pandey R.P."/>
            <person name="Lee C.-M."/>
            <person name="Sim J.-S."/>
            <person name="Jeong J.-T."/>
            <person name="Choi B.-S."/>
            <person name="Jung M."/>
            <person name="Ginzburg D."/>
            <person name="Zhao K."/>
            <person name="Won S.Y."/>
            <person name="Oh T.-J."/>
            <person name="Yu Y."/>
            <person name="Kim N.-H."/>
            <person name="Lee O.R."/>
            <person name="Lee T.-H."/>
            <person name="Bashyal P."/>
            <person name="Kim T.-S."/>
            <person name="Lee W.-H."/>
            <person name="Kawkins C."/>
            <person name="Kim C.-K."/>
            <person name="Kim J.S."/>
            <person name="Ahn B.O."/>
            <person name="Rhee S.Y."/>
            <person name="Sohng J.K."/>
        </authorList>
    </citation>
    <scope>NUCLEOTIDE SEQUENCE</scope>
    <source>
        <tissue evidence="1">Leaf</tissue>
    </source>
</reference>
<dbReference type="EMBL" id="JAAIUW010000001">
    <property type="protein sequence ID" value="KAF7844193.1"/>
    <property type="molecule type" value="Genomic_DNA"/>
</dbReference>
<evidence type="ECO:0008006" key="3">
    <source>
        <dbReference type="Google" id="ProtNLM"/>
    </source>
</evidence>
<evidence type="ECO:0000313" key="1">
    <source>
        <dbReference type="EMBL" id="KAF7844193.1"/>
    </source>
</evidence>
<name>A0A834XF95_9FABA</name>
<proteinExistence type="predicted"/>
<evidence type="ECO:0000313" key="2">
    <source>
        <dbReference type="Proteomes" id="UP000634136"/>
    </source>
</evidence>
<protein>
    <recommendedName>
        <fullName evidence="3">RNase H type-1 domain-containing protein</fullName>
    </recommendedName>
</protein>
<gene>
    <name evidence="1" type="ORF">G2W53_001098</name>
</gene>
<comment type="caution">
    <text evidence="1">The sequence shown here is derived from an EMBL/GenBank/DDBJ whole genome shotgun (WGS) entry which is preliminary data.</text>
</comment>
<accession>A0A834XF95</accession>
<sequence>MWVKATMAWEEMAHNNLVTTEAEIGEGGNTWVKPDALCFKLNYDAAIRAGFISFNWIPRVSNRVAHYLACVGNSSSNELVWIDSIPLILSNVLKLDFYQ</sequence>
<organism evidence="1 2">
    <name type="scientific">Senna tora</name>
    <dbReference type="NCBI Taxonomy" id="362788"/>
    <lineage>
        <taxon>Eukaryota</taxon>
        <taxon>Viridiplantae</taxon>
        <taxon>Streptophyta</taxon>
        <taxon>Embryophyta</taxon>
        <taxon>Tracheophyta</taxon>
        <taxon>Spermatophyta</taxon>
        <taxon>Magnoliopsida</taxon>
        <taxon>eudicotyledons</taxon>
        <taxon>Gunneridae</taxon>
        <taxon>Pentapetalae</taxon>
        <taxon>rosids</taxon>
        <taxon>fabids</taxon>
        <taxon>Fabales</taxon>
        <taxon>Fabaceae</taxon>
        <taxon>Caesalpinioideae</taxon>
        <taxon>Cassia clade</taxon>
        <taxon>Senna</taxon>
    </lineage>
</organism>